<dbReference type="Proteomes" id="UP001184614">
    <property type="component" value="Unassembled WGS sequence"/>
</dbReference>
<comment type="caution">
    <text evidence="1">The sequence shown here is derived from an EMBL/GenBank/DDBJ whole genome shotgun (WGS) entry which is preliminary data.</text>
</comment>
<dbReference type="EMBL" id="JAVDQT010000001">
    <property type="protein sequence ID" value="MDR6431493.1"/>
    <property type="molecule type" value="Genomic_DNA"/>
</dbReference>
<evidence type="ECO:0000313" key="1">
    <source>
        <dbReference type="EMBL" id="MDR6431493.1"/>
    </source>
</evidence>
<gene>
    <name evidence="1" type="ORF">J2782_001198</name>
</gene>
<dbReference type="RefSeq" id="WP_310010694.1">
    <property type="nucleotide sequence ID" value="NZ_JAVDQT010000001.1"/>
</dbReference>
<sequence length="325" mass="35645">MTNDQFRVLEEISGNRNQSNSRADGSKADDLLVAAIAAFASLTRPGRQDAHQLEDLAFPLLDRATLRGKRQAANAIAQIEDAPRRLVLALANEPVEISAPVLLRSATLRPQDLLDIISKNGLAHARAIARRQSDDPLLKGVLRSFSDAVIDRLLALQENLAGIETGKSVSFSEVDEDEHATEEAPQASFFNPGTLATPEHLIDTALLIDDQIFRTALADSLDVSFDRADRIIGKWPDSHLPIALRALGMSASECFMIMSAILGPVVADRDGLREFIQIYRSIDQEKAVMLVRRWKADDMSKALRSKLREMVTAADVDSASIRTSL</sequence>
<proteinExistence type="predicted"/>
<name>A0ABU1M6F1_9HYPH</name>
<keyword evidence="2" id="KW-1185">Reference proteome</keyword>
<dbReference type="InterPro" id="IPR019285">
    <property type="entry name" value="DUF2336"/>
</dbReference>
<protein>
    <submittedName>
        <fullName evidence="1">Uncharacterized protein (DUF2336 family)</fullName>
    </submittedName>
</protein>
<dbReference type="Pfam" id="PF10098">
    <property type="entry name" value="DUF2336"/>
    <property type="match status" value="1"/>
</dbReference>
<evidence type="ECO:0000313" key="2">
    <source>
        <dbReference type="Proteomes" id="UP001184614"/>
    </source>
</evidence>
<accession>A0ABU1M6F1</accession>
<organism evidence="1 2">
    <name type="scientific">Brucella pseudogrignonensis</name>
    <dbReference type="NCBI Taxonomy" id="419475"/>
    <lineage>
        <taxon>Bacteria</taxon>
        <taxon>Pseudomonadati</taxon>
        <taxon>Pseudomonadota</taxon>
        <taxon>Alphaproteobacteria</taxon>
        <taxon>Hyphomicrobiales</taxon>
        <taxon>Brucellaceae</taxon>
        <taxon>Brucella/Ochrobactrum group</taxon>
        <taxon>Brucella</taxon>
    </lineage>
</organism>
<reference evidence="1 2" key="1">
    <citation type="submission" date="2023-07" db="EMBL/GenBank/DDBJ databases">
        <title>Sorghum-associated microbial communities from plants grown in Nebraska, USA.</title>
        <authorList>
            <person name="Schachtman D."/>
        </authorList>
    </citation>
    <scope>NUCLEOTIDE SEQUENCE [LARGE SCALE GENOMIC DNA]</scope>
    <source>
        <strain evidence="1 2">DS1730</strain>
    </source>
</reference>